<accession>A0A820IHV0</accession>
<keyword evidence="5" id="KW-1185">Reference proteome</keyword>
<feature type="region of interest" description="Disordered" evidence="1">
    <location>
        <begin position="1"/>
        <end position="27"/>
    </location>
</feature>
<dbReference type="AlphaFoldDB" id="A0A820IHV0"/>
<reference evidence="3" key="1">
    <citation type="submission" date="2021-02" db="EMBL/GenBank/DDBJ databases">
        <authorList>
            <person name="Nowell W R."/>
        </authorList>
    </citation>
    <scope>NUCLEOTIDE SEQUENCE</scope>
</reference>
<name>A0A820IHV0_9BILA</name>
<evidence type="ECO:0000313" key="4">
    <source>
        <dbReference type="Proteomes" id="UP000663842"/>
    </source>
</evidence>
<sequence length="27" mass="3087">SLKYGESPQVDQSSSFDLFVKHNSMQQ</sequence>
<evidence type="ECO:0000256" key="1">
    <source>
        <dbReference type="SAM" id="MobiDB-lite"/>
    </source>
</evidence>
<evidence type="ECO:0000313" key="3">
    <source>
        <dbReference type="EMBL" id="CAF4307642.1"/>
    </source>
</evidence>
<comment type="caution">
    <text evidence="3">The sequence shown here is derived from an EMBL/GenBank/DDBJ whole genome shotgun (WGS) entry which is preliminary data.</text>
</comment>
<proteinExistence type="predicted"/>
<dbReference type="EMBL" id="CAJOBF010011574">
    <property type="protein sequence ID" value="CAF4307642.1"/>
    <property type="molecule type" value="Genomic_DNA"/>
</dbReference>
<dbReference type="Proteomes" id="UP000663866">
    <property type="component" value="Unassembled WGS sequence"/>
</dbReference>
<evidence type="ECO:0000313" key="2">
    <source>
        <dbReference type="EMBL" id="CAF4216359.1"/>
    </source>
</evidence>
<dbReference type="Proteomes" id="UP000663842">
    <property type="component" value="Unassembled WGS sequence"/>
</dbReference>
<gene>
    <name evidence="2" type="ORF">OVN521_LOCUS27188</name>
    <name evidence="3" type="ORF">UXM345_LOCUS33768</name>
</gene>
<evidence type="ECO:0000313" key="5">
    <source>
        <dbReference type="Proteomes" id="UP000663866"/>
    </source>
</evidence>
<protein>
    <submittedName>
        <fullName evidence="3">Uncharacterized protein</fullName>
    </submittedName>
</protein>
<dbReference type="EMBL" id="CAJOBG010007423">
    <property type="protein sequence ID" value="CAF4216359.1"/>
    <property type="molecule type" value="Genomic_DNA"/>
</dbReference>
<feature type="non-terminal residue" evidence="3">
    <location>
        <position position="1"/>
    </location>
</feature>
<organism evidence="3 4">
    <name type="scientific">Rotaria magnacalcarata</name>
    <dbReference type="NCBI Taxonomy" id="392030"/>
    <lineage>
        <taxon>Eukaryota</taxon>
        <taxon>Metazoa</taxon>
        <taxon>Spiralia</taxon>
        <taxon>Gnathifera</taxon>
        <taxon>Rotifera</taxon>
        <taxon>Eurotatoria</taxon>
        <taxon>Bdelloidea</taxon>
        <taxon>Philodinida</taxon>
        <taxon>Philodinidae</taxon>
        <taxon>Rotaria</taxon>
    </lineage>
</organism>